<evidence type="ECO:0000256" key="8">
    <source>
        <dbReference type="NCBIfam" id="TIGR00669"/>
    </source>
</evidence>
<dbReference type="EMBL" id="RHLK01000004">
    <property type="protein sequence ID" value="MVO99952.1"/>
    <property type="molecule type" value="Genomic_DNA"/>
</dbReference>
<dbReference type="GO" id="GO:0005524">
    <property type="term" value="F:ATP binding"/>
    <property type="evidence" value="ECO:0007669"/>
    <property type="project" value="UniProtKB-UniRule"/>
</dbReference>
<evidence type="ECO:0000256" key="5">
    <source>
        <dbReference type="ARBA" id="ARBA00022840"/>
    </source>
</evidence>
<dbReference type="GO" id="GO:0140096">
    <property type="term" value="F:catalytic activity, acting on a protein"/>
    <property type="evidence" value="ECO:0007669"/>
    <property type="project" value="UniProtKB-ARBA"/>
</dbReference>
<evidence type="ECO:0000256" key="6">
    <source>
        <dbReference type="ARBA" id="ARBA00022888"/>
    </source>
</evidence>
<comment type="catalytic activity">
    <reaction evidence="7">
        <text>L-aspartate + NH4(+) + ATP = L-asparagine + AMP + diphosphate + H(+)</text>
        <dbReference type="Rhea" id="RHEA:11372"/>
        <dbReference type="ChEBI" id="CHEBI:15378"/>
        <dbReference type="ChEBI" id="CHEBI:28938"/>
        <dbReference type="ChEBI" id="CHEBI:29991"/>
        <dbReference type="ChEBI" id="CHEBI:30616"/>
        <dbReference type="ChEBI" id="CHEBI:33019"/>
        <dbReference type="ChEBI" id="CHEBI:58048"/>
        <dbReference type="ChEBI" id="CHEBI:456215"/>
        <dbReference type="EC" id="6.3.1.1"/>
    </reaction>
</comment>
<dbReference type="GO" id="GO:0004071">
    <property type="term" value="F:aspartate-ammonia ligase activity"/>
    <property type="evidence" value="ECO:0007669"/>
    <property type="project" value="UniProtKB-UniRule"/>
</dbReference>
<organism evidence="10 11">
    <name type="scientific">Paenibacillus lutrae</name>
    <dbReference type="NCBI Taxonomy" id="2078573"/>
    <lineage>
        <taxon>Bacteria</taxon>
        <taxon>Bacillati</taxon>
        <taxon>Bacillota</taxon>
        <taxon>Bacilli</taxon>
        <taxon>Bacillales</taxon>
        <taxon>Paenibacillaceae</taxon>
        <taxon>Paenibacillus</taxon>
    </lineage>
</organism>
<dbReference type="GO" id="GO:0070981">
    <property type="term" value="P:L-asparagine biosynthetic process"/>
    <property type="evidence" value="ECO:0007669"/>
    <property type="project" value="UniProtKB-UniRule"/>
</dbReference>
<sequence length="340" mass="38896">MKILENTIRLMEPYTAKLNVKETQKALNTLKQAFELHLSTALNLTRVSTPLFVLSGTGINDNLNGMERPVQFTALELGDQSLEIVHSLAKWKRMALKRYGFEQGEGLFTHMNAIRRDEGLDHLHSIYVDQWDWERVIDRQERTLTTLRQTVEKIYGAMKETERVLVEQYPGLNRKLPESITFLTAQELENRFPHLPAKEREDAITREYGAVFVMQIGGKLESGIPHDGRSPDYDDWQLNGDILVWNPILKSAFELSSMGIRVDEVTLRHQLEEAGCPERCTLEFHKQLLEGQLPYTIGGGIGQSRLGMFFLEKAHIGEIQASVWPSEMKEVCESANIFLL</sequence>
<dbReference type="PROSITE" id="PS50862">
    <property type="entry name" value="AA_TRNA_LIGASE_II"/>
    <property type="match status" value="1"/>
</dbReference>
<reference evidence="10 11" key="1">
    <citation type="journal article" date="2019" name="Microorganisms">
        <title>Paenibacillus lutrae sp. nov., A Chitinolytic Species Isolated from A River Otter in Castril Natural Park, Granada, Spain.</title>
        <authorList>
            <person name="Rodriguez M."/>
            <person name="Reina J.C."/>
            <person name="Bejar V."/>
            <person name="Llamas I."/>
        </authorList>
    </citation>
    <scope>NUCLEOTIDE SEQUENCE [LARGE SCALE GENOMIC DNA]</scope>
    <source>
        <strain evidence="10 11">N10</strain>
    </source>
</reference>
<dbReference type="PANTHER" id="PTHR30073">
    <property type="entry name" value="ASPARTATE--AMMONIA LIGASE"/>
    <property type="match status" value="1"/>
</dbReference>
<evidence type="ECO:0000313" key="11">
    <source>
        <dbReference type="Proteomes" id="UP000490800"/>
    </source>
</evidence>
<dbReference type="Gene3D" id="3.30.930.10">
    <property type="entry name" value="Bira Bifunctional Protein, Domain 2"/>
    <property type="match status" value="1"/>
</dbReference>
<gene>
    <name evidence="7" type="primary">asnA</name>
    <name evidence="10" type="ORF">EDM21_10480</name>
</gene>
<comment type="pathway">
    <text evidence="7">Amino-acid biosynthesis; L-asparagine biosynthesis; L-asparagine from L-aspartate (ammonia route): step 1/1.</text>
</comment>
<dbReference type="OrthoDB" id="9766088at2"/>
<dbReference type="SUPFAM" id="SSF55681">
    <property type="entry name" value="Class II aaRS and biotin synthetases"/>
    <property type="match status" value="1"/>
</dbReference>
<keyword evidence="11" id="KW-1185">Reference proteome</keyword>
<accession>A0A7X3FHV7</accession>
<dbReference type="GO" id="GO:0016740">
    <property type="term" value="F:transferase activity"/>
    <property type="evidence" value="ECO:0007669"/>
    <property type="project" value="UniProtKB-ARBA"/>
</dbReference>
<keyword evidence="3 7" id="KW-0028">Amino-acid biosynthesis</keyword>
<dbReference type="PIRSF" id="PIRSF001555">
    <property type="entry name" value="Asp_ammon_ligase"/>
    <property type="match status" value="1"/>
</dbReference>
<keyword evidence="1 7" id="KW-0963">Cytoplasm</keyword>
<dbReference type="Proteomes" id="UP000490800">
    <property type="component" value="Unassembled WGS sequence"/>
</dbReference>
<evidence type="ECO:0000313" key="10">
    <source>
        <dbReference type="EMBL" id="MVO99952.1"/>
    </source>
</evidence>
<evidence type="ECO:0000256" key="2">
    <source>
        <dbReference type="ARBA" id="ARBA00022598"/>
    </source>
</evidence>
<comment type="subcellular location">
    <subcellularLocation>
        <location evidence="7">Cytoplasm</location>
    </subcellularLocation>
</comment>
<feature type="domain" description="Aminoacyl-transfer RNA synthetases class-II family profile" evidence="9">
    <location>
        <begin position="28"/>
        <end position="325"/>
    </location>
</feature>
<evidence type="ECO:0000256" key="7">
    <source>
        <dbReference type="HAMAP-Rule" id="MF_00555"/>
    </source>
</evidence>
<keyword evidence="2 7" id="KW-0436">Ligase</keyword>
<keyword evidence="6 7" id="KW-0061">Asparagine biosynthesis</keyword>
<comment type="similarity">
    <text evidence="7">Belongs to the class-II aminoacyl-tRNA synthetase family. AsnA subfamily.</text>
</comment>
<dbReference type="EC" id="6.3.1.1" evidence="7 8"/>
<dbReference type="InterPro" id="IPR004618">
    <property type="entry name" value="AsnA"/>
</dbReference>
<dbReference type="HAMAP" id="MF_00555">
    <property type="entry name" value="AsnA"/>
    <property type="match status" value="1"/>
</dbReference>
<dbReference type="PANTHER" id="PTHR30073:SF5">
    <property type="entry name" value="ASPARTATE--AMMONIA LIGASE"/>
    <property type="match status" value="1"/>
</dbReference>
<proteinExistence type="inferred from homology"/>
<dbReference type="GO" id="GO:0005829">
    <property type="term" value="C:cytosol"/>
    <property type="evidence" value="ECO:0007669"/>
    <property type="project" value="TreeGrafter"/>
</dbReference>
<dbReference type="InterPro" id="IPR006195">
    <property type="entry name" value="aa-tRNA-synth_II"/>
</dbReference>
<comment type="caution">
    <text evidence="10">The sequence shown here is derived from an EMBL/GenBank/DDBJ whole genome shotgun (WGS) entry which is preliminary data.</text>
</comment>
<evidence type="ECO:0000256" key="1">
    <source>
        <dbReference type="ARBA" id="ARBA00022490"/>
    </source>
</evidence>
<dbReference type="AlphaFoldDB" id="A0A7X3FHV7"/>
<dbReference type="NCBIfam" id="TIGR00669">
    <property type="entry name" value="asnA"/>
    <property type="match status" value="1"/>
</dbReference>
<keyword evidence="4 7" id="KW-0547">Nucleotide-binding</keyword>
<evidence type="ECO:0000259" key="9">
    <source>
        <dbReference type="PROSITE" id="PS50862"/>
    </source>
</evidence>
<evidence type="ECO:0000256" key="4">
    <source>
        <dbReference type="ARBA" id="ARBA00022741"/>
    </source>
</evidence>
<name>A0A7X3FHV7_9BACL</name>
<dbReference type="Pfam" id="PF03590">
    <property type="entry name" value="AsnA"/>
    <property type="match status" value="1"/>
</dbReference>
<dbReference type="InterPro" id="IPR045864">
    <property type="entry name" value="aa-tRNA-synth_II/BPL/LPL"/>
</dbReference>
<evidence type="ECO:0000256" key="3">
    <source>
        <dbReference type="ARBA" id="ARBA00022605"/>
    </source>
</evidence>
<dbReference type="UniPathway" id="UPA00134">
    <property type="reaction ID" value="UER00194"/>
</dbReference>
<keyword evidence="5 7" id="KW-0067">ATP-binding</keyword>
<protein>
    <recommendedName>
        <fullName evidence="7 8">Aspartate--ammonia ligase</fullName>
        <ecNumber evidence="7 8">6.3.1.1</ecNumber>
    </recommendedName>
    <alternativeName>
        <fullName evidence="7">Asparagine synthetase A</fullName>
    </alternativeName>
</protein>